<protein>
    <submittedName>
        <fullName evidence="1">Uncharacterized protein</fullName>
    </submittedName>
</protein>
<proteinExistence type="predicted"/>
<dbReference type="RefSeq" id="WP_263414908.1">
    <property type="nucleotide sequence ID" value="NZ_BAABBH010000001.1"/>
</dbReference>
<name>A0ABW9KP83_9BACT</name>
<dbReference type="Proteomes" id="UP001634747">
    <property type="component" value="Unassembled WGS sequence"/>
</dbReference>
<dbReference type="EMBL" id="JBJYXY010000001">
    <property type="protein sequence ID" value="MFN2976912.1"/>
    <property type="molecule type" value="Genomic_DNA"/>
</dbReference>
<comment type="caution">
    <text evidence="1">The sequence shown here is derived from an EMBL/GenBank/DDBJ whole genome shotgun (WGS) entry which is preliminary data.</text>
</comment>
<keyword evidence="2" id="KW-1185">Reference proteome</keyword>
<sequence>METTLVHFHFRRLGSGLFLDAEPAAGGQQQFSMEHVHRMRVRSEGEALKAVERAGIGTWTTFPLDGIQATVTRLQLREAGFRGNY</sequence>
<organism evidence="1 2">
    <name type="scientific">Terriglobus aquaticus</name>
    <dbReference type="NCBI Taxonomy" id="940139"/>
    <lineage>
        <taxon>Bacteria</taxon>
        <taxon>Pseudomonadati</taxon>
        <taxon>Acidobacteriota</taxon>
        <taxon>Terriglobia</taxon>
        <taxon>Terriglobales</taxon>
        <taxon>Acidobacteriaceae</taxon>
        <taxon>Terriglobus</taxon>
    </lineage>
</organism>
<accession>A0ABW9KP83</accession>
<evidence type="ECO:0000313" key="1">
    <source>
        <dbReference type="EMBL" id="MFN2976912.1"/>
    </source>
</evidence>
<gene>
    <name evidence="1" type="ORF">ACK2TP_14165</name>
</gene>
<reference evidence="1 2" key="1">
    <citation type="submission" date="2024-12" db="EMBL/GenBank/DDBJ databases">
        <authorList>
            <person name="Lee Y."/>
        </authorList>
    </citation>
    <scope>NUCLEOTIDE SEQUENCE [LARGE SCALE GENOMIC DNA]</scope>
    <source>
        <strain evidence="1 2">03SUJ4</strain>
    </source>
</reference>
<evidence type="ECO:0000313" key="2">
    <source>
        <dbReference type="Proteomes" id="UP001634747"/>
    </source>
</evidence>